<dbReference type="EMBL" id="MIJY01000046">
    <property type="protein sequence ID" value="OEG08842.1"/>
    <property type="molecule type" value="Genomic_DNA"/>
</dbReference>
<evidence type="ECO:0000313" key="2">
    <source>
        <dbReference type="EMBL" id="OEG08842.1"/>
    </source>
</evidence>
<evidence type="ECO:0000313" key="3">
    <source>
        <dbReference type="Proteomes" id="UP000095094"/>
    </source>
</evidence>
<dbReference type="RefSeq" id="WP_069665153.1">
    <property type="nucleotide sequence ID" value="NZ_JBHUJJ010000001.1"/>
</dbReference>
<gene>
    <name evidence="1" type="ORF">BCR25_12935</name>
    <name evidence="2" type="ORF">BCR25_12985</name>
</gene>
<evidence type="ECO:0000313" key="1">
    <source>
        <dbReference type="EMBL" id="OEG08832.1"/>
    </source>
</evidence>
<reference evidence="1" key="2">
    <citation type="submission" date="2016-09" db="EMBL/GenBank/DDBJ databases">
        <authorList>
            <person name="Capua I."/>
            <person name="De Benedictis P."/>
            <person name="Joannis T."/>
            <person name="Lombin L.H."/>
            <person name="Cattoli G."/>
        </authorList>
    </citation>
    <scope>NUCLEOTIDE SEQUENCE [LARGE SCALE GENOMIC DNA]</scope>
    <source>
        <strain evidence="1">LMG 8895</strain>
    </source>
</reference>
<organism evidence="1 3">
    <name type="scientific">Enterococcus termitis</name>
    <dbReference type="NCBI Taxonomy" id="332950"/>
    <lineage>
        <taxon>Bacteria</taxon>
        <taxon>Bacillati</taxon>
        <taxon>Bacillota</taxon>
        <taxon>Bacilli</taxon>
        <taxon>Lactobacillales</taxon>
        <taxon>Enterococcaceae</taxon>
        <taxon>Enterococcus</taxon>
    </lineage>
</organism>
<sequence>MAVSEGRKRQCITLDNADWEYLEKRASEKNGYFYRGKFTKSDVLAKMIADDRVIRKIEGKG</sequence>
<comment type="caution">
    <text evidence="1">The sequence shown here is derived from an EMBL/GenBank/DDBJ whole genome shotgun (WGS) entry which is preliminary data.</text>
</comment>
<dbReference type="EMBL" id="MIJY01000046">
    <property type="protein sequence ID" value="OEG08832.1"/>
    <property type="molecule type" value="Genomic_DNA"/>
</dbReference>
<protein>
    <submittedName>
        <fullName evidence="1">Uncharacterized protein</fullName>
    </submittedName>
</protein>
<reference evidence="3" key="1">
    <citation type="submission" date="2016-09" db="EMBL/GenBank/DDBJ databases">
        <authorList>
            <person name="Gulvik C.A."/>
        </authorList>
    </citation>
    <scope>NUCLEOTIDE SEQUENCE [LARGE SCALE GENOMIC DNA]</scope>
    <source>
        <strain evidence="3">LMG 8895</strain>
    </source>
</reference>
<keyword evidence="3" id="KW-1185">Reference proteome</keyword>
<dbReference type="AlphaFoldDB" id="A0A1E5G815"/>
<dbReference type="Proteomes" id="UP000095094">
    <property type="component" value="Unassembled WGS sequence"/>
</dbReference>
<proteinExistence type="predicted"/>
<accession>A0A1E5G815</accession>
<name>A0A1E5G815_9ENTE</name>